<sequence length="130" mass="14729">MQYIQLSRRWRISEASSAGVHLHKLVTLCVSNSPAHATSIMADDIVRTRKVRRVGVRLHPARLCAAASGHASAPFLAAIFLLPGLWSAESRLFYFLTCAKTKVVQRRRRQQQQRMKKERRGCTAFERAAL</sequence>
<organism evidence="1 2">
    <name type="scientific">Trichogramma kaykai</name>
    <dbReference type="NCBI Taxonomy" id="54128"/>
    <lineage>
        <taxon>Eukaryota</taxon>
        <taxon>Metazoa</taxon>
        <taxon>Ecdysozoa</taxon>
        <taxon>Arthropoda</taxon>
        <taxon>Hexapoda</taxon>
        <taxon>Insecta</taxon>
        <taxon>Pterygota</taxon>
        <taxon>Neoptera</taxon>
        <taxon>Endopterygota</taxon>
        <taxon>Hymenoptera</taxon>
        <taxon>Apocrita</taxon>
        <taxon>Proctotrupomorpha</taxon>
        <taxon>Chalcidoidea</taxon>
        <taxon>Trichogrammatidae</taxon>
        <taxon>Trichogramma</taxon>
    </lineage>
</organism>
<dbReference type="AlphaFoldDB" id="A0ABD2WBA5"/>
<name>A0ABD2WBA5_9HYME</name>
<comment type="caution">
    <text evidence="1">The sequence shown here is derived from an EMBL/GenBank/DDBJ whole genome shotgun (WGS) entry which is preliminary data.</text>
</comment>
<proteinExistence type="predicted"/>
<protein>
    <submittedName>
        <fullName evidence="1">Uncharacterized protein</fullName>
    </submittedName>
</protein>
<gene>
    <name evidence="1" type="ORF">TKK_014530</name>
</gene>
<evidence type="ECO:0000313" key="2">
    <source>
        <dbReference type="Proteomes" id="UP001627154"/>
    </source>
</evidence>
<dbReference type="Proteomes" id="UP001627154">
    <property type="component" value="Unassembled WGS sequence"/>
</dbReference>
<reference evidence="1 2" key="1">
    <citation type="journal article" date="2024" name="bioRxiv">
        <title>A reference genome for Trichogramma kaykai: A tiny desert-dwelling parasitoid wasp with competing sex-ratio distorters.</title>
        <authorList>
            <person name="Culotta J."/>
            <person name="Lindsey A.R."/>
        </authorList>
    </citation>
    <scope>NUCLEOTIDE SEQUENCE [LARGE SCALE GENOMIC DNA]</scope>
    <source>
        <strain evidence="1 2">KSX58</strain>
    </source>
</reference>
<dbReference type="EMBL" id="JBJJXI010000117">
    <property type="protein sequence ID" value="KAL3390359.1"/>
    <property type="molecule type" value="Genomic_DNA"/>
</dbReference>
<keyword evidence="2" id="KW-1185">Reference proteome</keyword>
<accession>A0ABD2WBA5</accession>
<evidence type="ECO:0000313" key="1">
    <source>
        <dbReference type="EMBL" id="KAL3390359.1"/>
    </source>
</evidence>